<proteinExistence type="predicted"/>
<dbReference type="InterPro" id="IPR012334">
    <property type="entry name" value="Pectin_lyas_fold"/>
</dbReference>
<keyword evidence="3" id="KW-1185">Reference proteome</keyword>
<gene>
    <name evidence="2" type="ORF">GXP70_10900</name>
</gene>
<protein>
    <recommendedName>
        <fullName evidence="1">Rhamnogalacturonase A/B/Epimerase-like pectate lyase domain-containing protein</fullName>
    </recommendedName>
</protein>
<dbReference type="Gene3D" id="2.160.20.10">
    <property type="entry name" value="Single-stranded right-handed beta-helix, Pectin lyase-like"/>
    <property type="match status" value="1"/>
</dbReference>
<name>A0A6C0G5L5_9BACL</name>
<dbReference type="AlphaFoldDB" id="A0A6C0G5L5"/>
<dbReference type="Proteomes" id="UP000476064">
    <property type="component" value="Chromosome"/>
</dbReference>
<reference evidence="2 3" key="1">
    <citation type="submission" date="2020-01" db="EMBL/GenBank/DDBJ databases">
        <title>Paenibacillus sp. nov., isolated from tomato rhizosphere.</title>
        <authorList>
            <person name="Weon H.-Y."/>
            <person name="Lee S.A."/>
        </authorList>
    </citation>
    <scope>NUCLEOTIDE SEQUENCE [LARGE SCALE GENOMIC DNA]</scope>
    <source>
        <strain evidence="2 3">12200R-189</strain>
    </source>
</reference>
<dbReference type="EMBL" id="CP048209">
    <property type="protein sequence ID" value="QHT60395.1"/>
    <property type="molecule type" value="Genomic_DNA"/>
</dbReference>
<organism evidence="2 3">
    <name type="scientific">Paenibacillus lycopersici</name>
    <dbReference type="NCBI Taxonomy" id="2704462"/>
    <lineage>
        <taxon>Bacteria</taxon>
        <taxon>Bacillati</taxon>
        <taxon>Bacillota</taxon>
        <taxon>Bacilli</taxon>
        <taxon>Bacillales</taxon>
        <taxon>Paenibacillaceae</taxon>
        <taxon>Paenibacillus</taxon>
    </lineage>
</organism>
<dbReference type="InterPro" id="IPR011050">
    <property type="entry name" value="Pectin_lyase_fold/virulence"/>
</dbReference>
<dbReference type="Pfam" id="PF12708">
    <property type="entry name" value="Pect-lyase_RHGA_epim"/>
    <property type="match status" value="1"/>
</dbReference>
<accession>A0A6C0G5L5</accession>
<dbReference type="SUPFAM" id="SSF51126">
    <property type="entry name" value="Pectin lyase-like"/>
    <property type="match status" value="1"/>
</dbReference>
<dbReference type="Gene3D" id="2.60.120.560">
    <property type="entry name" value="Exo-inulinase, domain 1"/>
    <property type="match status" value="1"/>
</dbReference>
<dbReference type="InterPro" id="IPR024535">
    <property type="entry name" value="RHGA/B-epi-like_pectate_lyase"/>
</dbReference>
<dbReference type="RefSeq" id="WP_162356589.1">
    <property type="nucleotide sequence ID" value="NZ_CP048209.1"/>
</dbReference>
<evidence type="ECO:0000313" key="2">
    <source>
        <dbReference type="EMBL" id="QHT60395.1"/>
    </source>
</evidence>
<evidence type="ECO:0000313" key="3">
    <source>
        <dbReference type="Proteomes" id="UP000476064"/>
    </source>
</evidence>
<feature type="domain" description="Rhamnogalacturonase A/B/Epimerase-like pectate lyase" evidence="1">
    <location>
        <begin position="24"/>
        <end position="100"/>
    </location>
</feature>
<evidence type="ECO:0000259" key="1">
    <source>
        <dbReference type="Pfam" id="PF12708"/>
    </source>
</evidence>
<dbReference type="KEGG" id="plyc:GXP70_10900"/>
<sequence length="746" mass="81211">MQDDKAGVQAMQALNSTHVLPQWFGAVGDGKTDDTQLIQKALDYAAENGLKGIRLPPTASGYLISGQINVPSHIEILGNGTLITTASNAGKIRNIFYATGKSDITISGFRFSSTNDQSRLSGRVGSSSNIIAVRFSNCSDCEASDLYGEKLEYLIKADTNSARIRLKELTTVFTHQPIYIGDSDYLYFENLYLGMPLQTETDNHDHGIYMEAVNYVQGSNIVFVGGNGHALHIYNLRGITTHDINITNLIFQNIRGAIIASTCGRVNIANVTIDGVESTIDDQICRVIDSRDAELIVANVQVNNVRQLKGGAIFNCGKFSASDGTVRSLLQINGGYVGPLDQSIGNISMCQEGATELFLNDLYFDRCEAQIFSNVGAKNKRIVVSNCVFKRNSSSTTSPASSIIFRLRGTEFAEINSCTFINDQDNSTVPIFNCTDDTGIVLIRDNNFKGDAVITSYLDTKSLILPNNRMFDGLNWIDPKVIVSKLPVSTASNRGERMIVKGGSDSNDLIYVSVQKKDGSHGFVRLNTDEETILHSPNGLVYTLQVSDSGQLSSRSDTVVYDFYDRSNNNASLGSTSSGTQWSSVIGVFGISNNTAYSVTDANRDMAVVPAVVTNYAVTCNLKGAVSDIANNSRPGIVVRYADSSNYFYAILDHNRVRLVKVDSGLSTDLASGSYPLNDNQYYSLKLACSGNSIKVLINDSLLNTYIMSTNDFEKFGLLNGVGIRLSKTGSPKSAARWNRFVVDRL</sequence>